<dbReference type="EMBL" id="HBEW01008055">
    <property type="protein sequence ID" value="CAD8588136.1"/>
    <property type="molecule type" value="Transcribed_RNA"/>
</dbReference>
<protein>
    <submittedName>
        <fullName evidence="2">Uncharacterized protein</fullName>
    </submittedName>
</protein>
<organism evidence="2">
    <name type="scientific">Ostreococcus mediterraneus</name>
    <dbReference type="NCBI Taxonomy" id="1486918"/>
    <lineage>
        <taxon>Eukaryota</taxon>
        <taxon>Viridiplantae</taxon>
        <taxon>Chlorophyta</taxon>
        <taxon>Mamiellophyceae</taxon>
        <taxon>Mamiellales</taxon>
        <taxon>Bathycoccaceae</taxon>
        <taxon>Ostreococcus</taxon>
    </lineage>
</organism>
<gene>
    <name evidence="2" type="ORF">OMED0929_LOCUS6807</name>
</gene>
<dbReference type="AlphaFoldDB" id="A0A7S0KP59"/>
<reference evidence="2" key="1">
    <citation type="submission" date="2021-01" db="EMBL/GenBank/DDBJ databases">
        <authorList>
            <person name="Corre E."/>
            <person name="Pelletier E."/>
            <person name="Niang G."/>
            <person name="Scheremetjew M."/>
            <person name="Finn R."/>
            <person name="Kale V."/>
            <person name="Holt S."/>
            <person name="Cochrane G."/>
            <person name="Meng A."/>
            <person name="Brown T."/>
            <person name="Cohen L."/>
        </authorList>
    </citation>
    <scope>NUCLEOTIDE SEQUENCE</scope>
    <source>
        <strain evidence="2">Clade-D-RCC2572</strain>
    </source>
</reference>
<proteinExistence type="predicted"/>
<evidence type="ECO:0000313" key="2">
    <source>
        <dbReference type="EMBL" id="CAD8588136.1"/>
    </source>
</evidence>
<feature type="region of interest" description="Disordered" evidence="1">
    <location>
        <begin position="1"/>
        <end position="24"/>
    </location>
</feature>
<name>A0A7S0KP59_9CHLO</name>
<sequence>VPMDDTSSSSSSSEDDEDDDVMLRKTRVHASVSKYSAYASAANGDDDAADDVTAREHGFMFRDALVGIIDALAREDVKETPASSLSSPAMASAASHVWALRRAARRARGERAATQTSPSTSIDDVRQTLRRIRDECDAASDTVRRAMDGYASKTAACAREGAKKYALEAAAVTADGYVSLFRNALAMRAAMEHGDFERACDLKDRIDLAVRSMSAVEGFVADGALERARDEGCRCALEIRARAKRLVTGWFTRARDRARGIGRAAIAHSVARERKLAVRAARIEACARDGLVDADADVDVDVVRTLVDDLDPSSVFRAHALCVRLGETPEEFSAWMRSVRAEQLKRDAGMPIEGAIGHFIIQLALVDDGVIVSRDAIDAEWAINLRELRANVLRTDGAEASRVAAETSDACACARLYGFDAGALLDAARALEIMYARGGAAT</sequence>
<evidence type="ECO:0000256" key="1">
    <source>
        <dbReference type="SAM" id="MobiDB-lite"/>
    </source>
</evidence>
<accession>A0A7S0KP59</accession>
<feature type="compositionally biased region" description="Low complexity" evidence="1">
    <location>
        <begin position="1"/>
        <end position="12"/>
    </location>
</feature>
<feature type="non-terminal residue" evidence="2">
    <location>
        <position position="1"/>
    </location>
</feature>